<evidence type="ECO:0000313" key="1">
    <source>
        <dbReference type="EMBL" id="ACR13957.1"/>
    </source>
</evidence>
<dbReference type="RefSeq" id="WP_015820072.1">
    <property type="nucleotide sequence ID" value="NC_012997.1"/>
</dbReference>
<dbReference type="HOGENOM" id="CLU_114962_1_0_6"/>
<name>C5BTF4_TERTT</name>
<dbReference type="InterPro" id="IPR011990">
    <property type="entry name" value="TPR-like_helical_dom_sf"/>
</dbReference>
<keyword evidence="2" id="KW-1185">Reference proteome</keyword>
<dbReference type="Proteomes" id="UP000009080">
    <property type="component" value="Chromosome"/>
</dbReference>
<dbReference type="AlphaFoldDB" id="C5BTF4"/>
<accession>C5BTF4</accession>
<reference evidence="1 2" key="1">
    <citation type="journal article" date="2009" name="PLoS ONE">
        <title>The complete genome of Teredinibacter turnerae T7901: an intracellular endosymbiont of marine wood-boring bivalves (shipworms).</title>
        <authorList>
            <person name="Yang J.C."/>
            <person name="Madupu R."/>
            <person name="Durkin A.S."/>
            <person name="Ekborg N.A."/>
            <person name="Pedamallu C.S."/>
            <person name="Hostetler J.B."/>
            <person name="Radune D."/>
            <person name="Toms B.S."/>
            <person name="Henrissat B."/>
            <person name="Coutinho P.M."/>
            <person name="Schwarz S."/>
            <person name="Field L."/>
            <person name="Trindade-Silva A.E."/>
            <person name="Soares C.A.G."/>
            <person name="Elshahawi S."/>
            <person name="Hanora A."/>
            <person name="Schmidt E.W."/>
            <person name="Haygood M.G."/>
            <person name="Posfai J."/>
            <person name="Benner J."/>
            <person name="Madinger C."/>
            <person name="Nove J."/>
            <person name="Anton B."/>
            <person name="Chaudhary K."/>
            <person name="Foster J."/>
            <person name="Holman A."/>
            <person name="Kumar S."/>
            <person name="Lessard P.A."/>
            <person name="Luyten Y.A."/>
            <person name="Slatko B."/>
            <person name="Wood N."/>
            <person name="Wu B."/>
            <person name="Teplitski M."/>
            <person name="Mougous J.D."/>
            <person name="Ward N."/>
            <person name="Eisen J.A."/>
            <person name="Badger J.H."/>
            <person name="Distel D.L."/>
        </authorList>
    </citation>
    <scope>NUCLEOTIDE SEQUENCE [LARGE SCALE GENOMIC DNA]</scope>
    <source>
        <strain evidence="2">ATCC 39867 / T7901</strain>
    </source>
</reference>
<sequence>MNTSASVLAFRDERAFFSPSTPAQLQLVLDQALASGDFPQREATLLKARLAWPDEPDTHIALYKFYFVAAEYNKAEAAVWGAMRQAAKLAGFDRNYRRLNNDSAAWHKKAGAERLYLFSLKALGVCRLRRGRVLAAYSVLKKLLELDTSDEIGGYAYFTIASSFFDEDD</sequence>
<dbReference type="Gene3D" id="1.25.40.10">
    <property type="entry name" value="Tetratricopeptide repeat domain"/>
    <property type="match status" value="1"/>
</dbReference>
<gene>
    <name evidence="1" type="ordered locus">TERTU_1584</name>
</gene>
<organism evidence="1 2">
    <name type="scientific">Teredinibacter turnerae (strain ATCC 39867 / T7901)</name>
    <dbReference type="NCBI Taxonomy" id="377629"/>
    <lineage>
        <taxon>Bacteria</taxon>
        <taxon>Pseudomonadati</taxon>
        <taxon>Pseudomonadota</taxon>
        <taxon>Gammaproteobacteria</taxon>
        <taxon>Cellvibrionales</taxon>
        <taxon>Cellvibrionaceae</taxon>
        <taxon>Teredinibacter</taxon>
    </lineage>
</organism>
<dbReference type="EMBL" id="CP001614">
    <property type="protein sequence ID" value="ACR13957.1"/>
    <property type="molecule type" value="Genomic_DNA"/>
</dbReference>
<evidence type="ECO:0000313" key="2">
    <source>
        <dbReference type="Proteomes" id="UP000009080"/>
    </source>
</evidence>
<proteinExistence type="predicted"/>
<dbReference type="OrthoDB" id="7359089at2"/>
<dbReference type="STRING" id="377629.TERTU_1584"/>
<dbReference type="eggNOG" id="COG0457">
    <property type="taxonomic scope" value="Bacteria"/>
</dbReference>
<protein>
    <submittedName>
        <fullName evidence="1">Uncharacterized protein</fullName>
    </submittedName>
</protein>
<dbReference type="KEGG" id="ttu:TERTU_1584"/>